<dbReference type="STRING" id="80876.SAMN05421779_1026"/>
<reference evidence="1 2" key="1">
    <citation type="submission" date="2017-01" db="EMBL/GenBank/DDBJ databases">
        <authorList>
            <person name="Mah S.A."/>
            <person name="Swanson W.J."/>
            <person name="Moy G.W."/>
            <person name="Vacquier V.D."/>
        </authorList>
    </citation>
    <scope>NUCLEOTIDE SEQUENCE [LARGE SCALE GENOMIC DNA]</scope>
    <source>
        <strain evidence="1 2">DSM 11589</strain>
    </source>
</reference>
<name>A0A1N7J9S9_9PROT</name>
<protein>
    <submittedName>
        <fullName evidence="1">Uncharacterized protein</fullName>
    </submittedName>
</protein>
<dbReference type="EMBL" id="FTOA01000002">
    <property type="protein sequence ID" value="SIS46011.1"/>
    <property type="molecule type" value="Genomic_DNA"/>
</dbReference>
<proteinExistence type="predicted"/>
<evidence type="ECO:0000313" key="1">
    <source>
        <dbReference type="EMBL" id="SIS46011.1"/>
    </source>
</evidence>
<evidence type="ECO:0000313" key="2">
    <source>
        <dbReference type="Proteomes" id="UP000185678"/>
    </source>
</evidence>
<accession>A0A1N7J9S9</accession>
<dbReference type="Proteomes" id="UP000185678">
    <property type="component" value="Unassembled WGS sequence"/>
</dbReference>
<gene>
    <name evidence="1" type="ORF">SAMN05421779_1026</name>
</gene>
<dbReference type="AlphaFoldDB" id="A0A1N7J9S9"/>
<sequence length="354" mass="40757">MERHLRSIADREELEQIEDSDMDSLFVLPLSIIPLKTPSLGRARLIKNQRLQGVVEFFSDLHSGSGQVEVTQLPSAMGWDIDHEIPDDLLILRRLAPMPSYDVYSLRILLRESGVSVHDSTVLRLSDAKNRELSGYMKTFTGPLLQQIYGSEGIDIKDFSDIVALFRDPDPKAARQKLKIMAQKLEIDVMEIPAFLEDYGDIFLSLSYYRQCLDRLQPHLDNYLSSMDILRKNWQVKTDYTLMRTCDSIERVLRALSQAIIARFENFDRQTQEMWSSISAQRFRQVKMMIASYHTTIGGILCALTVKMNAWAKHFPKHSVGGPLRRGEFIMSEMKQGIAEMRRLEKATPDHLFQ</sequence>
<organism evidence="1 2">
    <name type="scientific">Insolitispirillum peregrinum</name>
    <dbReference type="NCBI Taxonomy" id="80876"/>
    <lineage>
        <taxon>Bacteria</taxon>
        <taxon>Pseudomonadati</taxon>
        <taxon>Pseudomonadota</taxon>
        <taxon>Alphaproteobacteria</taxon>
        <taxon>Rhodospirillales</taxon>
        <taxon>Novispirillaceae</taxon>
        <taxon>Insolitispirillum</taxon>
    </lineage>
</organism>
<keyword evidence="2" id="KW-1185">Reference proteome</keyword>